<sequence length="173" mass="18190">MHRQHPANSPQPHLDAEEAMPLGNSHTKRQTRARRDEPRRSGDTAFFCASKGHGVWDAAEKSLQSLQSLLRRPAQARPWVDPPKKGGGADGGTGAPPNLKRPLSDPSISPGAGKAAVWLAAQIPLPSKPLASHLGRLSPPLASHLFVGTSCPDHVARAAVATLQPGNPPPAHG</sequence>
<evidence type="ECO:0000313" key="2">
    <source>
        <dbReference type="EMBL" id="EJT70225.1"/>
    </source>
</evidence>
<dbReference type="EnsemblFungi" id="EJT70225">
    <property type="protein sequence ID" value="EJT70225"/>
    <property type="gene ID" value="GGTG_12398"/>
</dbReference>
<reference evidence="2" key="2">
    <citation type="submission" date="2010-07" db="EMBL/GenBank/DDBJ databases">
        <authorList>
            <consortium name="The Broad Institute Genome Sequencing Platform"/>
            <consortium name="Broad Institute Genome Sequencing Center for Infectious Disease"/>
            <person name="Ma L.-J."/>
            <person name="Dead R."/>
            <person name="Young S."/>
            <person name="Zeng Q."/>
            <person name="Koehrsen M."/>
            <person name="Alvarado L."/>
            <person name="Berlin A."/>
            <person name="Chapman S.B."/>
            <person name="Chen Z."/>
            <person name="Freedman E."/>
            <person name="Gellesch M."/>
            <person name="Goldberg J."/>
            <person name="Griggs A."/>
            <person name="Gujja S."/>
            <person name="Heilman E.R."/>
            <person name="Heiman D."/>
            <person name="Hepburn T."/>
            <person name="Howarth C."/>
            <person name="Jen D."/>
            <person name="Larson L."/>
            <person name="Mehta T."/>
            <person name="Neiman D."/>
            <person name="Pearson M."/>
            <person name="Roberts A."/>
            <person name="Saif S."/>
            <person name="Shea T."/>
            <person name="Shenoy N."/>
            <person name="Sisk P."/>
            <person name="Stolte C."/>
            <person name="Sykes S."/>
            <person name="Walk T."/>
            <person name="White J."/>
            <person name="Yandava C."/>
            <person name="Haas B."/>
            <person name="Nusbaum C."/>
            <person name="Birren B."/>
        </authorList>
    </citation>
    <scope>NUCLEOTIDE SEQUENCE</scope>
    <source>
        <strain evidence="2">R3-111a-1</strain>
    </source>
</reference>
<dbReference type="GeneID" id="20352856"/>
<feature type="compositionally biased region" description="Polar residues" evidence="1">
    <location>
        <begin position="1"/>
        <end position="11"/>
    </location>
</feature>
<evidence type="ECO:0000313" key="4">
    <source>
        <dbReference type="Proteomes" id="UP000006039"/>
    </source>
</evidence>
<feature type="region of interest" description="Disordered" evidence="1">
    <location>
        <begin position="1"/>
        <end position="47"/>
    </location>
</feature>
<dbReference type="Proteomes" id="UP000006039">
    <property type="component" value="Unassembled WGS sequence"/>
</dbReference>
<evidence type="ECO:0000256" key="1">
    <source>
        <dbReference type="SAM" id="MobiDB-lite"/>
    </source>
</evidence>
<feature type="compositionally biased region" description="Basic and acidic residues" evidence="1">
    <location>
        <begin position="33"/>
        <end position="42"/>
    </location>
</feature>
<feature type="region of interest" description="Disordered" evidence="1">
    <location>
        <begin position="67"/>
        <end position="111"/>
    </location>
</feature>
<protein>
    <submittedName>
        <fullName evidence="2 3">Uncharacterized protein</fullName>
    </submittedName>
</protein>
<accession>J3PFX3</accession>
<feature type="compositionally biased region" description="Gly residues" evidence="1">
    <location>
        <begin position="85"/>
        <end position="94"/>
    </location>
</feature>
<organism evidence="2">
    <name type="scientific">Gaeumannomyces tritici (strain R3-111a-1)</name>
    <name type="common">Wheat and barley take-all root rot fungus</name>
    <name type="synonym">Gaeumannomyces graminis var. tritici</name>
    <dbReference type="NCBI Taxonomy" id="644352"/>
    <lineage>
        <taxon>Eukaryota</taxon>
        <taxon>Fungi</taxon>
        <taxon>Dikarya</taxon>
        <taxon>Ascomycota</taxon>
        <taxon>Pezizomycotina</taxon>
        <taxon>Sordariomycetes</taxon>
        <taxon>Sordariomycetidae</taxon>
        <taxon>Magnaporthales</taxon>
        <taxon>Magnaporthaceae</taxon>
        <taxon>Gaeumannomyces</taxon>
    </lineage>
</organism>
<dbReference type="HOGENOM" id="CLU_1547678_0_0_1"/>
<dbReference type="AlphaFoldDB" id="J3PFX3"/>
<evidence type="ECO:0000313" key="3">
    <source>
        <dbReference type="EnsemblFungi" id="EJT70225"/>
    </source>
</evidence>
<reference evidence="2" key="3">
    <citation type="submission" date="2010-09" db="EMBL/GenBank/DDBJ databases">
        <title>Annotation of Gaeumannomyces graminis var. tritici R3-111a-1.</title>
        <authorList>
            <consortium name="The Broad Institute Genome Sequencing Platform"/>
            <person name="Ma L.-J."/>
            <person name="Dead R."/>
            <person name="Young S.K."/>
            <person name="Zeng Q."/>
            <person name="Gargeya S."/>
            <person name="Fitzgerald M."/>
            <person name="Haas B."/>
            <person name="Abouelleil A."/>
            <person name="Alvarado L."/>
            <person name="Arachchi H.M."/>
            <person name="Berlin A."/>
            <person name="Brown A."/>
            <person name="Chapman S.B."/>
            <person name="Chen Z."/>
            <person name="Dunbar C."/>
            <person name="Freedman E."/>
            <person name="Gearin G."/>
            <person name="Gellesch M."/>
            <person name="Goldberg J."/>
            <person name="Griggs A."/>
            <person name="Gujja S."/>
            <person name="Heiman D."/>
            <person name="Howarth C."/>
            <person name="Larson L."/>
            <person name="Lui A."/>
            <person name="MacDonald P.J.P."/>
            <person name="Mehta T."/>
            <person name="Montmayeur A."/>
            <person name="Murphy C."/>
            <person name="Neiman D."/>
            <person name="Pearson M."/>
            <person name="Priest M."/>
            <person name="Roberts A."/>
            <person name="Saif S."/>
            <person name="Shea T."/>
            <person name="Shenoy N."/>
            <person name="Sisk P."/>
            <person name="Stolte C."/>
            <person name="Sykes S."/>
            <person name="Yandava C."/>
            <person name="Wortman J."/>
            <person name="Nusbaum C."/>
            <person name="Birren B."/>
        </authorList>
    </citation>
    <scope>NUCLEOTIDE SEQUENCE</scope>
    <source>
        <strain evidence="2">R3-111a-1</strain>
    </source>
</reference>
<reference evidence="4" key="1">
    <citation type="submission" date="2010-07" db="EMBL/GenBank/DDBJ databases">
        <title>The genome sequence of Gaeumannomyces graminis var. tritici strain R3-111a-1.</title>
        <authorList>
            <consortium name="The Broad Institute Genome Sequencing Platform"/>
            <person name="Ma L.-J."/>
            <person name="Dead R."/>
            <person name="Young S."/>
            <person name="Zeng Q."/>
            <person name="Koehrsen M."/>
            <person name="Alvarado L."/>
            <person name="Berlin A."/>
            <person name="Chapman S.B."/>
            <person name="Chen Z."/>
            <person name="Freedman E."/>
            <person name="Gellesch M."/>
            <person name="Goldberg J."/>
            <person name="Griggs A."/>
            <person name="Gujja S."/>
            <person name="Heilman E.R."/>
            <person name="Heiman D."/>
            <person name="Hepburn T."/>
            <person name="Howarth C."/>
            <person name="Jen D."/>
            <person name="Larson L."/>
            <person name="Mehta T."/>
            <person name="Neiman D."/>
            <person name="Pearson M."/>
            <person name="Roberts A."/>
            <person name="Saif S."/>
            <person name="Shea T."/>
            <person name="Shenoy N."/>
            <person name="Sisk P."/>
            <person name="Stolte C."/>
            <person name="Sykes S."/>
            <person name="Walk T."/>
            <person name="White J."/>
            <person name="Yandava C."/>
            <person name="Haas B."/>
            <person name="Nusbaum C."/>
            <person name="Birren B."/>
        </authorList>
    </citation>
    <scope>NUCLEOTIDE SEQUENCE [LARGE SCALE GENOMIC DNA]</scope>
    <source>
        <strain evidence="4">R3-111a-1</strain>
    </source>
</reference>
<dbReference type="VEuPathDB" id="FungiDB:GGTG_12398"/>
<reference evidence="3" key="4">
    <citation type="journal article" date="2015" name="G3 (Bethesda)">
        <title>Genome sequences of three phytopathogenic species of the Magnaporthaceae family of fungi.</title>
        <authorList>
            <person name="Okagaki L.H."/>
            <person name="Nunes C.C."/>
            <person name="Sailsbery J."/>
            <person name="Clay B."/>
            <person name="Brown D."/>
            <person name="John T."/>
            <person name="Oh Y."/>
            <person name="Young N."/>
            <person name="Fitzgerald M."/>
            <person name="Haas B.J."/>
            <person name="Zeng Q."/>
            <person name="Young S."/>
            <person name="Adiconis X."/>
            <person name="Fan L."/>
            <person name="Levin J.Z."/>
            <person name="Mitchell T.K."/>
            <person name="Okubara P.A."/>
            <person name="Farman M.L."/>
            <person name="Kohn L.M."/>
            <person name="Birren B."/>
            <person name="Ma L.-J."/>
            <person name="Dean R.A."/>
        </authorList>
    </citation>
    <scope>NUCLEOTIDE SEQUENCE</scope>
    <source>
        <strain evidence="3">R3-111a-1</strain>
    </source>
</reference>
<dbReference type="EMBL" id="GL385402">
    <property type="protein sequence ID" value="EJT70225.1"/>
    <property type="molecule type" value="Genomic_DNA"/>
</dbReference>
<keyword evidence="4" id="KW-1185">Reference proteome</keyword>
<dbReference type="RefSeq" id="XP_009228559.1">
    <property type="nucleotide sequence ID" value="XM_009230295.1"/>
</dbReference>
<name>J3PFX3_GAET3</name>
<proteinExistence type="predicted"/>
<reference evidence="3" key="5">
    <citation type="submission" date="2018-04" db="UniProtKB">
        <authorList>
            <consortium name="EnsemblFungi"/>
        </authorList>
    </citation>
    <scope>IDENTIFICATION</scope>
    <source>
        <strain evidence="3">R3-111a-1</strain>
    </source>
</reference>
<gene>
    <name evidence="3" type="primary">20352856</name>
    <name evidence="2" type="ORF">GGTG_12398</name>
</gene>